<dbReference type="AlphaFoldDB" id="K2N9Y9"/>
<dbReference type="RefSeq" id="WP_009755685.1">
    <property type="nucleotide sequence ID" value="NZ_AMSI01000001.1"/>
</dbReference>
<evidence type="ECO:0000313" key="5">
    <source>
        <dbReference type="Proteomes" id="UP000007374"/>
    </source>
</evidence>
<protein>
    <submittedName>
        <fullName evidence="4">Peptidoglycan binding domain-containing protein</fullName>
    </submittedName>
</protein>
<dbReference type="SMART" id="SM00671">
    <property type="entry name" value="SEL1"/>
    <property type="match status" value="4"/>
</dbReference>
<dbReference type="PATRIC" id="fig|1231190.3.peg.386"/>
<dbReference type="InterPro" id="IPR011990">
    <property type="entry name" value="TPR-like_helical_dom_sf"/>
</dbReference>
<keyword evidence="5" id="KW-1185">Reference proteome</keyword>
<dbReference type="eggNOG" id="COG1196">
    <property type="taxonomic scope" value="Bacteria"/>
</dbReference>
<feature type="domain" description="Peptidoglycan binding-like" evidence="3">
    <location>
        <begin position="1176"/>
        <end position="1229"/>
    </location>
</feature>
<evidence type="ECO:0000256" key="1">
    <source>
        <dbReference type="SAM" id="Coils"/>
    </source>
</evidence>
<dbReference type="OrthoDB" id="5295703at2"/>
<sequence>MNNKRSYLDNINAGRRRRPSPDESLDHISRTLDQLENRLDRARSPRDPWEEENEVARRFQRLSDNIAEPYTRPVARPAPSSRASLERAARELERSRQQEFEVTSIGNIASELKTLRHDLREVMRSGLSGEFETLRRELAGIMAAVPNTALSSELVVEFERLSQAIAQLSERGDDRNVKMLRLEMEELKSSIGALAREETLQAVDRRWDMLDDRWNAFEGRISESLRSPDAAFDMLHQRLEDIGNAINSLPDSLSLHSLEERVRTLAGALDQLVSRKSAGNAELYASLDERLDEISRAIAASARRPEVASIDPQPFERIEARISTLANQVAEVLEDRAGGQAVDRLGNQMAELSRRVDDIAQRIDLPEQMVERLAGKIAELAERLDTTPQSQAAEMMLHGLEGRLAHLSQLIEQRQDDASELGRNLAHDLEQRLQEITARLDERASFVPDQSGIMASIDARFNELAAHLAHSINEPQSSTALRSLEMRLEDISSRLHESSASASTVAPEMIQNLEAQVKSLSEHLSRPSAEMPEFEDIGPRLQNIERSIHENRTAVLEAARQAAAQAVNALGNSASTGEVDERLRDELKALETLTRKSDERNTKTFEAIHDTLLKIVDRLGAVEGTARAGAVATSAAKIAVQEVPSIEPSEEAAVMLPVDKGPAPMPRSPAEAAAAAARAAMDEDGEIDEVEVEKPSLLGGLSRKLASRRAKPVSDAVVVEERAEPEVSAATETVEIDMDRINEPLEPGTGAPDLNAIMRRVRDEKKSPAREGNDAAKSDFIAAARRAAQAAAAEAEILKKRQEEKADTSGRFGLGKLLKRSRKPLVVALGAGIAVTGGYELSKAYLSESTAISSLASIEKPAALEPAELDQVATGSIAKLAPERQVRVVDDEPAEEAVVDTLATMHAQDAEAILEASTGKFEERFGEQNGVQKPLAFTPAQEMAAEKVAIETIAPDAGPVALREAAAGGDPKAFFEIANRYMDGQGGAVDPAKAIEWYTKAADAGFAPAQSRLGDIYQKGIGIDRDPAKAKMWFQLAAEQGNASAMHNLGVLFAMGATGETDNQSAARWFLEAAEHGVTDSQFNLGILAAKGMGTKQDLTEAYKWFDLVARSGDKDAAAKRDEVAANMSPELLKQGKDKALLWKPKPVDPAVNLVDIPDAWRTAPEATASVDMRKAITNIQLILNKEGFDAGTPDGLMGAKTKAAISAFQKASGMKPTGEVDEALVRALLERNKAATGT</sequence>
<dbReference type="SUPFAM" id="SSF81901">
    <property type="entry name" value="HCP-like"/>
    <property type="match status" value="1"/>
</dbReference>
<dbReference type="Proteomes" id="UP000007374">
    <property type="component" value="Unassembled WGS sequence"/>
</dbReference>
<comment type="caution">
    <text evidence="4">The sequence shown here is derived from an EMBL/GenBank/DDBJ whole genome shotgun (WGS) entry which is preliminary data.</text>
</comment>
<feature type="coiled-coil region" evidence="1">
    <location>
        <begin position="315"/>
        <end position="362"/>
    </location>
</feature>
<keyword evidence="1" id="KW-0175">Coiled coil</keyword>
<dbReference type="InterPro" id="IPR002477">
    <property type="entry name" value="Peptidoglycan-bd-like"/>
</dbReference>
<dbReference type="eggNOG" id="COG3409">
    <property type="taxonomic scope" value="Bacteria"/>
</dbReference>
<dbReference type="InterPro" id="IPR036366">
    <property type="entry name" value="PGBDSf"/>
</dbReference>
<dbReference type="PANTHER" id="PTHR11102">
    <property type="entry name" value="SEL-1-LIKE PROTEIN"/>
    <property type="match status" value="1"/>
</dbReference>
<dbReference type="eggNOG" id="COG0790">
    <property type="taxonomic scope" value="Bacteria"/>
</dbReference>
<feature type="region of interest" description="Disordered" evidence="2">
    <location>
        <begin position="1"/>
        <end position="26"/>
    </location>
</feature>
<dbReference type="Pfam" id="PF01471">
    <property type="entry name" value="PG_binding_1"/>
    <property type="match status" value="1"/>
</dbReference>
<dbReference type="STRING" id="721133.SAMN05216176_102367"/>
<dbReference type="SUPFAM" id="SSF47090">
    <property type="entry name" value="PGBD-like"/>
    <property type="match status" value="1"/>
</dbReference>
<dbReference type="InterPro" id="IPR036365">
    <property type="entry name" value="PGBD-like_sf"/>
</dbReference>
<dbReference type="Gene3D" id="1.10.101.10">
    <property type="entry name" value="PGBD-like superfamily/PGBD"/>
    <property type="match status" value="1"/>
</dbReference>
<dbReference type="InterPro" id="IPR050767">
    <property type="entry name" value="Sel1_AlgK"/>
</dbReference>
<reference evidence="4 5" key="1">
    <citation type="journal article" date="2012" name="J. Bacteriol.">
        <title>Genome Sequence of Nitratireductor indicus Type Strain C115.</title>
        <authorList>
            <person name="Lai Q."/>
            <person name="Li G."/>
            <person name="Yu Z."/>
            <person name="Shao Z."/>
        </authorList>
    </citation>
    <scope>NUCLEOTIDE SEQUENCE [LARGE SCALE GENOMIC DNA]</scope>
    <source>
        <strain evidence="4 5">C115</strain>
    </source>
</reference>
<evidence type="ECO:0000259" key="3">
    <source>
        <dbReference type="Pfam" id="PF01471"/>
    </source>
</evidence>
<evidence type="ECO:0000256" key="2">
    <source>
        <dbReference type="SAM" id="MobiDB-lite"/>
    </source>
</evidence>
<name>K2N9Y9_9HYPH</name>
<organism evidence="4 5">
    <name type="scientific">Nitratireductor indicus C115</name>
    <dbReference type="NCBI Taxonomy" id="1231190"/>
    <lineage>
        <taxon>Bacteria</taxon>
        <taxon>Pseudomonadati</taxon>
        <taxon>Pseudomonadota</taxon>
        <taxon>Alphaproteobacteria</taxon>
        <taxon>Hyphomicrobiales</taxon>
        <taxon>Phyllobacteriaceae</taxon>
        <taxon>Nitratireductor</taxon>
    </lineage>
</organism>
<dbReference type="PANTHER" id="PTHR11102:SF160">
    <property type="entry name" value="ERAD-ASSOCIATED E3 UBIQUITIN-PROTEIN LIGASE COMPONENT HRD3"/>
    <property type="match status" value="1"/>
</dbReference>
<evidence type="ECO:0000313" key="4">
    <source>
        <dbReference type="EMBL" id="EKF44438.1"/>
    </source>
</evidence>
<dbReference type="Pfam" id="PF08238">
    <property type="entry name" value="Sel1"/>
    <property type="match status" value="4"/>
</dbReference>
<dbReference type="Gene3D" id="1.25.40.10">
    <property type="entry name" value="Tetratricopeptide repeat domain"/>
    <property type="match status" value="1"/>
</dbReference>
<accession>K2N9Y9</accession>
<dbReference type="EMBL" id="AMSI01000001">
    <property type="protein sequence ID" value="EKF44438.1"/>
    <property type="molecule type" value="Genomic_DNA"/>
</dbReference>
<gene>
    <name evidence="4" type="ORF">NA8A_01810</name>
</gene>
<dbReference type="InterPro" id="IPR006597">
    <property type="entry name" value="Sel1-like"/>
</dbReference>
<proteinExistence type="predicted"/>